<dbReference type="Pfam" id="PF02922">
    <property type="entry name" value="CBM_48"/>
    <property type="match status" value="1"/>
</dbReference>
<evidence type="ECO:0000259" key="4">
    <source>
        <dbReference type="SMART" id="SM00642"/>
    </source>
</evidence>
<evidence type="ECO:0000313" key="5">
    <source>
        <dbReference type="EMBL" id="MDC8830871.1"/>
    </source>
</evidence>
<comment type="caution">
    <text evidence="5">The sequence shown here is derived from an EMBL/GenBank/DDBJ whole genome shotgun (WGS) entry which is preliminary data.</text>
</comment>
<dbReference type="Gene3D" id="2.60.40.1180">
    <property type="entry name" value="Golgi alpha-mannosidase II"/>
    <property type="match status" value="1"/>
</dbReference>
<dbReference type="SUPFAM" id="SSF51011">
    <property type="entry name" value="Glycosyl hydrolase domain"/>
    <property type="match status" value="1"/>
</dbReference>
<sequence length="697" mass="78676">MNSACHSHHQEVDLGRPFPLGATVTENGCNFAVTCTDARAVVLCLFHADTEEVLGEIVMPAKSGDVWHAHVKGVSHGQLYGYRVERGEENLHHSPTDKLLIDPYARQLSRPLHWNARQYSGDSQFMMAKCVVIASQSAPPGSADRPPKPTIPRHRRILYEAHVKGLTKQHPDVPVAQQGKYLGACHPAILEHLKALGITSVQFMPLAAFMPEPYITEKGLTNYWGYNPVNYFAPEPRYGQDDPLTECRTMVDEYHAAGFEVIVDVVYNHTAEGGPDGPLLSFRGMFPHQAYLMEQTAKGKLVYSNHSGCGNTVYSAHPIMTNMIMDALRYWVSDIGVDGFRFDLAACLGRDPQQFSVFAGLLRAISQDPQLKSAVLIAEPWDIGPGGYQLGTFGARWFECNDKFRDSVRAFWRGDKGIKADFATRLMGSRDVFHKGYRNINTSVNNVTYHDGFTLQDLVSYAERHNEANGEENRDGHGHNLSANYGVEGPTSDKAILARREQQKRNFFATLLFSQGTPHILGGDELSRTQQGNNNAYCQDNEISWFNWELNKYQQDFLAYCRHVISIRQQSELLSRMFLDDDAYQLHNNVAAVNWYNPDGSDKGNDDWASHSNKAFAVEIIGHKNTVKEPEHWLLCFNASDRDVKFNTRLQSHNGGWSLVLDTRYSHPAKQPHLRVQHLFLQAKQSFVLFRYTEFPL</sequence>
<proteinExistence type="inferred from homology"/>
<dbReference type="InterPro" id="IPR006047">
    <property type="entry name" value="GH13_cat_dom"/>
</dbReference>
<comment type="similarity">
    <text evidence="1">Belongs to the glycosyl hydrolase 13 family.</text>
</comment>
<dbReference type="CDD" id="cd11326">
    <property type="entry name" value="AmyAc_Glg_debranch"/>
    <property type="match status" value="1"/>
</dbReference>
<accession>A0ABT5L398</accession>
<keyword evidence="2" id="KW-0378">Hydrolase</keyword>
<dbReference type="InterPro" id="IPR004193">
    <property type="entry name" value="Glyco_hydro_13_N"/>
</dbReference>
<dbReference type="InterPro" id="IPR013780">
    <property type="entry name" value="Glyco_hydro_b"/>
</dbReference>
<dbReference type="EMBL" id="JAQQXP010000001">
    <property type="protein sequence ID" value="MDC8830871.1"/>
    <property type="molecule type" value="Genomic_DNA"/>
</dbReference>
<reference evidence="5 6" key="1">
    <citation type="submission" date="2022-10" db="EMBL/GenBank/DDBJ databases">
        <title>Alteromonas sp. chi3 Genome sequencing.</title>
        <authorList>
            <person name="Park S."/>
        </authorList>
    </citation>
    <scope>NUCLEOTIDE SEQUENCE [LARGE SCALE GENOMIC DNA]</scope>
    <source>
        <strain evidence="6">chi3</strain>
    </source>
</reference>
<dbReference type="Proteomes" id="UP001218788">
    <property type="component" value="Unassembled WGS sequence"/>
</dbReference>
<dbReference type="InterPro" id="IPR014756">
    <property type="entry name" value="Ig_E-set"/>
</dbReference>
<dbReference type="InterPro" id="IPR011837">
    <property type="entry name" value="Glycogen_debranch_GlgX"/>
</dbReference>
<evidence type="ECO:0000256" key="3">
    <source>
        <dbReference type="ARBA" id="ARBA00023295"/>
    </source>
</evidence>
<dbReference type="InterPro" id="IPR013783">
    <property type="entry name" value="Ig-like_fold"/>
</dbReference>
<dbReference type="SUPFAM" id="SSF51445">
    <property type="entry name" value="(Trans)glycosidases"/>
    <property type="match status" value="1"/>
</dbReference>
<dbReference type="NCBIfam" id="TIGR02100">
    <property type="entry name" value="glgX_debranch"/>
    <property type="match status" value="1"/>
</dbReference>
<organism evidence="5 6">
    <name type="scientific">Alteromonas gilva</name>
    <dbReference type="NCBI Taxonomy" id="2987522"/>
    <lineage>
        <taxon>Bacteria</taxon>
        <taxon>Pseudomonadati</taxon>
        <taxon>Pseudomonadota</taxon>
        <taxon>Gammaproteobacteria</taxon>
        <taxon>Alteromonadales</taxon>
        <taxon>Alteromonadaceae</taxon>
        <taxon>Alteromonas/Salinimonas group</taxon>
        <taxon>Alteromonas</taxon>
    </lineage>
</organism>
<dbReference type="Pfam" id="PF00128">
    <property type="entry name" value="Alpha-amylase"/>
    <property type="match status" value="1"/>
</dbReference>
<dbReference type="PANTHER" id="PTHR43002">
    <property type="entry name" value="GLYCOGEN DEBRANCHING ENZYME"/>
    <property type="match status" value="1"/>
</dbReference>
<dbReference type="InterPro" id="IPR017853">
    <property type="entry name" value="GH"/>
</dbReference>
<dbReference type="CDD" id="cd02856">
    <property type="entry name" value="E_set_GDE_Isoamylase_N"/>
    <property type="match status" value="1"/>
</dbReference>
<evidence type="ECO:0000256" key="2">
    <source>
        <dbReference type="ARBA" id="ARBA00022801"/>
    </source>
</evidence>
<dbReference type="SMART" id="SM00642">
    <property type="entry name" value="Aamy"/>
    <property type="match status" value="1"/>
</dbReference>
<dbReference type="Gene3D" id="3.20.20.80">
    <property type="entry name" value="Glycosidases"/>
    <property type="match status" value="1"/>
</dbReference>
<dbReference type="InterPro" id="IPR044505">
    <property type="entry name" value="GlgX_Isoamylase_N_E_set"/>
</dbReference>
<name>A0ABT5L398_9ALTE</name>
<gene>
    <name evidence="5" type="primary">glgX</name>
    <name evidence="5" type="ORF">OIK42_08870</name>
</gene>
<dbReference type="SUPFAM" id="SSF81296">
    <property type="entry name" value="E set domains"/>
    <property type="match status" value="1"/>
</dbReference>
<keyword evidence="6" id="KW-1185">Reference proteome</keyword>
<evidence type="ECO:0000256" key="1">
    <source>
        <dbReference type="ARBA" id="ARBA00008061"/>
    </source>
</evidence>
<keyword evidence="3" id="KW-0326">Glycosidase</keyword>
<dbReference type="RefSeq" id="WP_273639840.1">
    <property type="nucleotide sequence ID" value="NZ_JAQQXP010000001.1"/>
</dbReference>
<protein>
    <submittedName>
        <fullName evidence="5">Glycogen debranching protein GlgX</fullName>
    </submittedName>
</protein>
<evidence type="ECO:0000313" key="6">
    <source>
        <dbReference type="Proteomes" id="UP001218788"/>
    </source>
</evidence>
<feature type="domain" description="Glycosyl hydrolase family 13 catalytic" evidence="4">
    <location>
        <begin position="190"/>
        <end position="562"/>
    </location>
</feature>
<dbReference type="Gene3D" id="2.60.40.10">
    <property type="entry name" value="Immunoglobulins"/>
    <property type="match status" value="1"/>
</dbReference>